<dbReference type="EMBL" id="JAGYWB010000016">
    <property type="protein sequence ID" value="KAI0495738.1"/>
    <property type="molecule type" value="Genomic_DNA"/>
</dbReference>
<name>A0A8T3AHW0_DENNO</name>
<sequence length="72" mass="8428">MLSEIVPDYRRSLQRGRSAFYFCEDSGGRRRENEAVKLEAKGKRFQTLFFSERKALYCIGSTRIQWSSAGRE</sequence>
<proteinExistence type="predicted"/>
<protein>
    <submittedName>
        <fullName evidence="1">Uncharacterized protein</fullName>
    </submittedName>
</protein>
<comment type="caution">
    <text evidence="1">The sequence shown here is derived from an EMBL/GenBank/DDBJ whole genome shotgun (WGS) entry which is preliminary data.</text>
</comment>
<dbReference type="Proteomes" id="UP000829196">
    <property type="component" value="Unassembled WGS sequence"/>
</dbReference>
<accession>A0A8T3AHW0</accession>
<evidence type="ECO:0000313" key="2">
    <source>
        <dbReference type="Proteomes" id="UP000829196"/>
    </source>
</evidence>
<keyword evidence="2" id="KW-1185">Reference proteome</keyword>
<reference evidence="1" key="1">
    <citation type="journal article" date="2022" name="Front. Genet.">
        <title>Chromosome-Scale Assembly of the Dendrobium nobile Genome Provides Insights Into the Molecular Mechanism of the Biosynthesis of the Medicinal Active Ingredient of Dendrobium.</title>
        <authorList>
            <person name="Xu Q."/>
            <person name="Niu S.-C."/>
            <person name="Li K.-L."/>
            <person name="Zheng P.-J."/>
            <person name="Zhang X.-J."/>
            <person name="Jia Y."/>
            <person name="Liu Y."/>
            <person name="Niu Y.-X."/>
            <person name="Yu L.-H."/>
            <person name="Chen D.-F."/>
            <person name="Zhang G.-Q."/>
        </authorList>
    </citation>
    <scope>NUCLEOTIDE SEQUENCE</scope>
    <source>
        <tissue evidence="1">Leaf</tissue>
    </source>
</reference>
<organism evidence="1 2">
    <name type="scientific">Dendrobium nobile</name>
    <name type="common">Orchid</name>
    <dbReference type="NCBI Taxonomy" id="94219"/>
    <lineage>
        <taxon>Eukaryota</taxon>
        <taxon>Viridiplantae</taxon>
        <taxon>Streptophyta</taxon>
        <taxon>Embryophyta</taxon>
        <taxon>Tracheophyta</taxon>
        <taxon>Spermatophyta</taxon>
        <taxon>Magnoliopsida</taxon>
        <taxon>Liliopsida</taxon>
        <taxon>Asparagales</taxon>
        <taxon>Orchidaceae</taxon>
        <taxon>Epidendroideae</taxon>
        <taxon>Malaxideae</taxon>
        <taxon>Dendrobiinae</taxon>
        <taxon>Dendrobium</taxon>
    </lineage>
</organism>
<evidence type="ECO:0000313" key="1">
    <source>
        <dbReference type="EMBL" id="KAI0495738.1"/>
    </source>
</evidence>
<gene>
    <name evidence="1" type="ORF">KFK09_022041</name>
</gene>
<dbReference type="AlphaFoldDB" id="A0A8T3AHW0"/>